<dbReference type="Proteomes" id="UP000001075">
    <property type="component" value="Unassembled WGS sequence"/>
</dbReference>
<dbReference type="AlphaFoldDB" id="G3IQA7"/>
<name>G3IQA7_CRIGR</name>
<evidence type="ECO:0000313" key="2">
    <source>
        <dbReference type="Proteomes" id="UP000001075"/>
    </source>
</evidence>
<proteinExistence type="predicted"/>
<protein>
    <submittedName>
        <fullName evidence="1">Uncharacterized protein</fullName>
    </submittedName>
</protein>
<dbReference type="InParanoid" id="G3IQA7"/>
<evidence type="ECO:0000313" key="1">
    <source>
        <dbReference type="EMBL" id="EGV91173.1"/>
    </source>
</evidence>
<accession>G3IQA7</accession>
<organism evidence="1 2">
    <name type="scientific">Cricetulus griseus</name>
    <name type="common">Chinese hamster</name>
    <name type="synonym">Cricetulus barabensis griseus</name>
    <dbReference type="NCBI Taxonomy" id="10029"/>
    <lineage>
        <taxon>Eukaryota</taxon>
        <taxon>Metazoa</taxon>
        <taxon>Chordata</taxon>
        <taxon>Craniata</taxon>
        <taxon>Vertebrata</taxon>
        <taxon>Euteleostomi</taxon>
        <taxon>Mammalia</taxon>
        <taxon>Eutheria</taxon>
        <taxon>Euarchontoglires</taxon>
        <taxon>Glires</taxon>
        <taxon>Rodentia</taxon>
        <taxon>Myomorpha</taxon>
        <taxon>Muroidea</taxon>
        <taxon>Cricetidae</taxon>
        <taxon>Cricetinae</taxon>
        <taxon>Cricetulus</taxon>
    </lineage>
</organism>
<reference evidence="2" key="1">
    <citation type="journal article" date="2011" name="Nat. Biotechnol.">
        <title>The genomic sequence of the Chinese hamster ovary (CHO)-K1 cell line.</title>
        <authorList>
            <person name="Xu X."/>
            <person name="Nagarajan H."/>
            <person name="Lewis N.E."/>
            <person name="Pan S."/>
            <person name="Cai Z."/>
            <person name="Liu X."/>
            <person name="Chen W."/>
            <person name="Xie M."/>
            <person name="Wang W."/>
            <person name="Hammond S."/>
            <person name="Andersen M.R."/>
            <person name="Neff N."/>
            <person name="Passarelli B."/>
            <person name="Koh W."/>
            <person name="Fan H.C."/>
            <person name="Wang J."/>
            <person name="Gui Y."/>
            <person name="Lee K.H."/>
            <person name="Betenbaugh M.J."/>
            <person name="Quake S.R."/>
            <person name="Famili I."/>
            <person name="Palsson B.O."/>
            <person name="Wang J."/>
        </authorList>
    </citation>
    <scope>NUCLEOTIDE SEQUENCE [LARGE SCALE GENOMIC DNA]</scope>
    <source>
        <strain evidence="2">CHO K1 cell line</strain>
    </source>
</reference>
<dbReference type="EMBL" id="JH048103">
    <property type="protein sequence ID" value="EGV91173.1"/>
    <property type="molecule type" value="Genomic_DNA"/>
</dbReference>
<gene>
    <name evidence="1" type="ORF">I79_026211</name>
</gene>
<sequence length="60" mass="6937">MDFEYHIPAKISPVLKSRYLSWLQHSLHSCPRAVPTNVGERQRNSHPLGTLVKTCSVYWT</sequence>